<keyword evidence="9" id="KW-1185">Reference proteome</keyword>
<evidence type="ECO:0000256" key="6">
    <source>
        <dbReference type="RuleBase" id="RU003345"/>
    </source>
</evidence>
<dbReference type="CDD" id="cd07133">
    <property type="entry name" value="ALDH_CALDH_CalB"/>
    <property type="match status" value="1"/>
</dbReference>
<dbReference type="InterPro" id="IPR015590">
    <property type="entry name" value="Aldehyde_DH_dom"/>
</dbReference>
<dbReference type="EMBL" id="JAVMBO010000003">
    <property type="protein sequence ID" value="MDS1308531.1"/>
    <property type="molecule type" value="Genomic_DNA"/>
</dbReference>
<accession>A0ABU2HD58</accession>
<dbReference type="SUPFAM" id="SSF53720">
    <property type="entry name" value="ALDH-like"/>
    <property type="match status" value="1"/>
</dbReference>
<dbReference type="InterPro" id="IPR016162">
    <property type="entry name" value="Ald_DH_N"/>
</dbReference>
<dbReference type="Gene3D" id="3.40.309.10">
    <property type="entry name" value="Aldehyde Dehydrogenase, Chain A, domain 2"/>
    <property type="match status" value="1"/>
</dbReference>
<keyword evidence="3" id="KW-0520">NAD</keyword>
<dbReference type="Pfam" id="PF00171">
    <property type="entry name" value="Aldedh"/>
    <property type="match status" value="1"/>
</dbReference>
<dbReference type="Proteomes" id="UP001267407">
    <property type="component" value="Unassembled WGS sequence"/>
</dbReference>
<evidence type="ECO:0000313" key="8">
    <source>
        <dbReference type="EMBL" id="MDS1308531.1"/>
    </source>
</evidence>
<dbReference type="PROSITE" id="PS00070">
    <property type="entry name" value="ALDEHYDE_DEHYDR_CYS"/>
    <property type="match status" value="1"/>
</dbReference>
<dbReference type="Gene3D" id="3.40.605.10">
    <property type="entry name" value="Aldehyde Dehydrogenase, Chain A, domain 1"/>
    <property type="match status" value="1"/>
</dbReference>
<dbReference type="InterPro" id="IPR016163">
    <property type="entry name" value="Ald_DH_C"/>
</dbReference>
<gene>
    <name evidence="8" type="ORF">RKA07_00285</name>
</gene>
<evidence type="ECO:0000256" key="1">
    <source>
        <dbReference type="ARBA" id="ARBA00009986"/>
    </source>
</evidence>
<feature type="active site" evidence="5">
    <location>
        <position position="218"/>
    </location>
</feature>
<dbReference type="PROSITE" id="PS00687">
    <property type="entry name" value="ALDEHYDE_DEHYDR_GLU"/>
    <property type="match status" value="1"/>
</dbReference>
<dbReference type="PANTHER" id="PTHR43570">
    <property type="entry name" value="ALDEHYDE DEHYDROGENASE"/>
    <property type="match status" value="1"/>
</dbReference>
<dbReference type="PANTHER" id="PTHR43570:SF20">
    <property type="entry name" value="ALDEHYDE DEHYDROGENASE ALDX-RELATED"/>
    <property type="match status" value="1"/>
</dbReference>
<dbReference type="InterPro" id="IPR016161">
    <property type="entry name" value="Ald_DH/histidinol_DH"/>
</dbReference>
<sequence>MTSNPPQSDYLSAIFSAARAAHLTDPMPSAELRRERLFRLETALLKFEPELVAAMNTDFRHRSESDSGIFDITIPLGDIRRNRRSVKRWMKPRKVGVPLHLKPARGRIIPQAKGVVGVISPWNFPVYLAVAPIAAALAAGNRVMLKPSELTPKTSEVMAKMIANTFDPTEVSVCIGGVELSQEFSNLPFDHLFFTGSTRVGREVAMAAARNLTPVTLELGGKSPAIIGEHASLDYSARRIAFGKVANAGQICVAPDYVLLPRNQLEAFATAMETAVHSFFPEGPQSPDYTGIVNDNHLNRLRDLVADAKAAGAEVRELLPKNTEHAKGKMTPTLVLNPPKDSRIMREEIFGPVLPLITYDSPEEARDFVNSRPSPLALYVFSDGRQERDFWLNGTLSGGACVNETAFHVVADTMPFGGVGESGMGSYHGKAGFDQLSHLKSVLIQPKLNGAFAFNPPAGGFNKFVGKVLRKIV</sequence>
<dbReference type="InterPro" id="IPR016160">
    <property type="entry name" value="Ald_DH_CS_CYS"/>
</dbReference>
<proteinExistence type="inferred from homology"/>
<evidence type="ECO:0000256" key="2">
    <source>
        <dbReference type="ARBA" id="ARBA00023002"/>
    </source>
</evidence>
<evidence type="ECO:0000259" key="7">
    <source>
        <dbReference type="Pfam" id="PF00171"/>
    </source>
</evidence>
<name>A0ABU2HD58_9GAMM</name>
<dbReference type="InterPro" id="IPR029510">
    <property type="entry name" value="Ald_DH_CS_GLU"/>
</dbReference>
<dbReference type="GO" id="GO:0050269">
    <property type="term" value="F:coniferyl-aldehyde dehydrogenase [NAD(P)+] activity"/>
    <property type="evidence" value="ECO:0007669"/>
    <property type="project" value="UniProtKB-EC"/>
</dbReference>
<organism evidence="8 9">
    <name type="scientific">Marinobacter xiaoshiensis</name>
    <dbReference type="NCBI Taxonomy" id="3073652"/>
    <lineage>
        <taxon>Bacteria</taxon>
        <taxon>Pseudomonadati</taxon>
        <taxon>Pseudomonadota</taxon>
        <taxon>Gammaproteobacteria</taxon>
        <taxon>Pseudomonadales</taxon>
        <taxon>Marinobacteraceae</taxon>
        <taxon>Marinobacter</taxon>
    </lineage>
</organism>
<dbReference type="PIRSF" id="PIRSF036492">
    <property type="entry name" value="ALDH"/>
    <property type="match status" value="1"/>
</dbReference>
<evidence type="ECO:0000256" key="3">
    <source>
        <dbReference type="ARBA" id="ARBA00023027"/>
    </source>
</evidence>
<comment type="caution">
    <text evidence="8">The sequence shown here is derived from an EMBL/GenBank/DDBJ whole genome shotgun (WGS) entry which is preliminary data.</text>
</comment>
<evidence type="ECO:0000256" key="5">
    <source>
        <dbReference type="PROSITE-ProRule" id="PRU10007"/>
    </source>
</evidence>
<keyword evidence="2 4" id="KW-0560">Oxidoreductase</keyword>
<dbReference type="InterPro" id="IPR012394">
    <property type="entry name" value="Aldehyde_DH_NAD(P)"/>
</dbReference>
<feature type="domain" description="Aldehyde dehydrogenase" evidence="7">
    <location>
        <begin position="10"/>
        <end position="442"/>
    </location>
</feature>
<dbReference type="RefSeq" id="WP_310965266.1">
    <property type="nucleotide sequence ID" value="NZ_JAVMBO010000003.1"/>
</dbReference>
<evidence type="ECO:0000313" key="9">
    <source>
        <dbReference type="Proteomes" id="UP001267407"/>
    </source>
</evidence>
<comment type="similarity">
    <text evidence="1 4 6">Belongs to the aldehyde dehydrogenase family.</text>
</comment>
<evidence type="ECO:0000256" key="4">
    <source>
        <dbReference type="PIRNR" id="PIRNR036492"/>
    </source>
</evidence>
<reference evidence="8" key="1">
    <citation type="submission" date="2023-09" db="EMBL/GenBank/DDBJ databases">
        <title>Marinobacter sediminicola sp. nov. and Marinobacter maritimum sp. nov., isolated from marine sediment.</title>
        <authorList>
            <person name="An J."/>
        </authorList>
    </citation>
    <scope>NUCLEOTIDE SEQUENCE</scope>
    <source>
        <strain evidence="8">F60267</strain>
    </source>
</reference>
<protein>
    <recommendedName>
        <fullName evidence="4">Aldehyde dehydrogenase</fullName>
    </recommendedName>
</protein>